<organism evidence="1 2">
    <name type="scientific">Alistipes communis</name>
    <dbReference type="NCBI Taxonomy" id="2585118"/>
    <lineage>
        <taxon>Bacteria</taxon>
        <taxon>Pseudomonadati</taxon>
        <taxon>Bacteroidota</taxon>
        <taxon>Bacteroidia</taxon>
        <taxon>Bacteroidales</taxon>
        <taxon>Rikenellaceae</taxon>
        <taxon>Alistipes</taxon>
    </lineage>
</organism>
<evidence type="ECO:0000313" key="2">
    <source>
        <dbReference type="Proteomes" id="UP000318946"/>
    </source>
</evidence>
<gene>
    <name evidence="1" type="ORF">A5CBH24_03370</name>
</gene>
<protein>
    <submittedName>
        <fullName evidence="1">Uncharacterized protein</fullName>
    </submittedName>
</protein>
<dbReference type="KEGG" id="acou:A5CBH24_03370"/>
<sequence>MPVSNPYSIPCFEDFIDEARKRFEAEKNAKNKAYAFILSRGLLSEFTEYSRAYSIDNQSFESRLEMILKNC</sequence>
<keyword evidence="2" id="KW-1185">Reference proteome</keyword>
<reference evidence="2" key="1">
    <citation type="submission" date="2019-06" db="EMBL/GenBank/DDBJ databases">
        <title>Alistipes onderdonkii subsp. vulgaris subsp. nov., Alistipes dispar sp. nov. and Alistipes communis sp. nov., isolated from human faeces, and creation of Alistipes onderdonkii subsp. onderdonkii subsp. nov.</title>
        <authorList>
            <person name="Sakamoto M."/>
            <person name="Ikeyama N."/>
            <person name="Ogata Y."/>
            <person name="Suda W."/>
            <person name="Iino T."/>
            <person name="Hattori M."/>
            <person name="Ohkuma M."/>
        </authorList>
    </citation>
    <scope>NUCLEOTIDE SEQUENCE [LARGE SCALE GENOMIC DNA]</scope>
    <source>
        <strain evidence="2">5CBH24</strain>
    </source>
</reference>
<dbReference type="AlphaFoldDB" id="A0A4Y1WR63"/>
<dbReference type="Proteomes" id="UP000318946">
    <property type="component" value="Chromosome"/>
</dbReference>
<name>A0A4Y1WR63_9BACT</name>
<evidence type="ECO:0000313" key="1">
    <source>
        <dbReference type="EMBL" id="BBL03024.1"/>
    </source>
</evidence>
<dbReference type="EMBL" id="AP019735">
    <property type="protein sequence ID" value="BBL03024.1"/>
    <property type="molecule type" value="Genomic_DNA"/>
</dbReference>
<proteinExistence type="predicted"/>
<accession>A0A4Y1WR63</accession>